<evidence type="ECO:0000259" key="2">
    <source>
        <dbReference type="PROSITE" id="PS50878"/>
    </source>
</evidence>
<dbReference type="InterPro" id="IPR050951">
    <property type="entry name" value="Retrovirus_Pol_polyprotein"/>
</dbReference>
<dbReference type="PANTHER" id="PTHR37984:SF5">
    <property type="entry name" value="PROTEIN NYNRIN-LIKE"/>
    <property type="match status" value="1"/>
</dbReference>
<feature type="domain" description="Reverse transcriptase" evidence="2">
    <location>
        <begin position="1"/>
        <end position="93"/>
    </location>
</feature>
<dbReference type="GO" id="GO:0003824">
    <property type="term" value="F:catalytic activity"/>
    <property type="evidence" value="ECO:0007669"/>
    <property type="project" value="UniProtKB-KW"/>
</dbReference>
<dbReference type="InterPro" id="IPR041577">
    <property type="entry name" value="RT_RNaseH_2"/>
</dbReference>
<dbReference type="EMBL" id="GEEE01017752">
    <property type="protein sequence ID" value="JAP45473.1"/>
    <property type="molecule type" value="Transcribed_RNA"/>
</dbReference>
<dbReference type="Gene3D" id="3.30.70.270">
    <property type="match status" value="2"/>
</dbReference>
<proteinExistence type="predicted"/>
<dbReference type="AlphaFoldDB" id="A0A0X3P1E6"/>
<dbReference type="Pfam" id="PF17919">
    <property type="entry name" value="RT_RNaseH_2"/>
    <property type="match status" value="1"/>
</dbReference>
<dbReference type="InterPro" id="IPR000477">
    <property type="entry name" value="RT_dom"/>
</dbReference>
<sequence>MVPSSLYEFNVMPFALANAQATLHVLITTVWHDIISAACLIYLDDIILHGKTVDERNTHLREVLLRLRDAGLVLHIYKCKLLQNQTLFLGYILSALGVQPDPHKISRIFEWPTPKTSQEIRSFFGLACYSWEFIHGVTGIAAPLHRLIEKSRAFLWTKECELTFAQLKRAVTFHPVLSLSDISESAREFILDTDASNTVIGAILFQFTAYDEERAITFAAL</sequence>
<keyword evidence="1" id="KW-0511">Multifunctional enzyme</keyword>
<organism evidence="3">
    <name type="scientific">Schistocephalus solidus</name>
    <name type="common">Tapeworm</name>
    <dbReference type="NCBI Taxonomy" id="70667"/>
    <lineage>
        <taxon>Eukaryota</taxon>
        <taxon>Metazoa</taxon>
        <taxon>Spiralia</taxon>
        <taxon>Lophotrochozoa</taxon>
        <taxon>Platyhelminthes</taxon>
        <taxon>Cestoda</taxon>
        <taxon>Eucestoda</taxon>
        <taxon>Diphyllobothriidea</taxon>
        <taxon>Diphyllobothriidae</taxon>
        <taxon>Schistocephalus</taxon>
    </lineage>
</organism>
<reference evidence="3" key="1">
    <citation type="submission" date="2016-01" db="EMBL/GenBank/DDBJ databases">
        <title>Reference transcriptome for the parasite Schistocephalus solidus: insights into the molecular evolution of parasitism.</title>
        <authorList>
            <person name="Hebert F.O."/>
            <person name="Grambauer S."/>
            <person name="Barber I."/>
            <person name="Landry C.R."/>
            <person name="Aubin-Horth N."/>
        </authorList>
    </citation>
    <scope>NUCLEOTIDE SEQUENCE</scope>
</reference>
<dbReference type="Pfam" id="PF00078">
    <property type="entry name" value="RVT_1"/>
    <property type="match status" value="1"/>
</dbReference>
<dbReference type="FunFam" id="3.30.70.270:FF:000020">
    <property type="entry name" value="Transposon Tf2-6 polyprotein-like Protein"/>
    <property type="match status" value="1"/>
</dbReference>
<name>A0A0X3P1E6_SCHSO</name>
<evidence type="ECO:0000313" key="3">
    <source>
        <dbReference type="EMBL" id="JAP45473.1"/>
    </source>
</evidence>
<dbReference type="SUPFAM" id="SSF56672">
    <property type="entry name" value="DNA/RNA polymerases"/>
    <property type="match status" value="1"/>
</dbReference>
<evidence type="ECO:0000256" key="1">
    <source>
        <dbReference type="ARBA" id="ARBA00023268"/>
    </source>
</evidence>
<dbReference type="InterPro" id="IPR043128">
    <property type="entry name" value="Rev_trsase/Diguanyl_cyclase"/>
</dbReference>
<dbReference type="CDD" id="cd01647">
    <property type="entry name" value="RT_LTR"/>
    <property type="match status" value="1"/>
</dbReference>
<accession>A0A0X3P1E6</accession>
<dbReference type="InterPro" id="IPR043502">
    <property type="entry name" value="DNA/RNA_pol_sf"/>
</dbReference>
<dbReference type="PANTHER" id="PTHR37984">
    <property type="entry name" value="PROTEIN CBG26694"/>
    <property type="match status" value="1"/>
</dbReference>
<dbReference type="PROSITE" id="PS50878">
    <property type="entry name" value="RT_POL"/>
    <property type="match status" value="1"/>
</dbReference>
<protein>
    <recommendedName>
        <fullName evidence="2">Reverse transcriptase domain-containing protein</fullName>
    </recommendedName>
</protein>
<gene>
    <name evidence="3" type="ORF">TR88716</name>
</gene>